<proteinExistence type="predicted"/>
<protein>
    <submittedName>
        <fullName evidence="1">Uncharacterized protein</fullName>
    </submittedName>
</protein>
<reference evidence="1 2" key="1">
    <citation type="journal article" date="2016" name="Front. Microbiol.">
        <title>Single-Cell (Meta-)Genomics of a Dimorphic Candidatus Thiomargarita nelsonii Reveals Genomic Plasticity.</title>
        <authorList>
            <person name="Flood B.E."/>
            <person name="Fliss P."/>
            <person name="Jones D.S."/>
            <person name="Dick G.J."/>
            <person name="Jain S."/>
            <person name="Kaster A.K."/>
            <person name="Winkel M."/>
            <person name="Mussmann M."/>
            <person name="Bailey J."/>
        </authorList>
    </citation>
    <scope>NUCLEOTIDE SEQUENCE [LARGE SCALE GENOMIC DNA]</scope>
    <source>
        <strain evidence="1">Hydrate Ridge</strain>
    </source>
</reference>
<evidence type="ECO:0000313" key="2">
    <source>
        <dbReference type="Proteomes" id="UP000030428"/>
    </source>
</evidence>
<organism evidence="1 2">
    <name type="scientific">Candidatus Thiomargarita nelsonii</name>
    <dbReference type="NCBI Taxonomy" id="1003181"/>
    <lineage>
        <taxon>Bacteria</taxon>
        <taxon>Pseudomonadati</taxon>
        <taxon>Pseudomonadota</taxon>
        <taxon>Gammaproteobacteria</taxon>
        <taxon>Thiotrichales</taxon>
        <taxon>Thiotrichaceae</taxon>
        <taxon>Thiomargarita</taxon>
    </lineage>
</organism>
<keyword evidence="2" id="KW-1185">Reference proteome</keyword>
<sequence length="97" mass="11274">MDRVFISGISPEVASVLSQVIKDCDLPPEKADNALTMMHTFYDGYCFSDRTDELIYNPTLTLYFLKFFQRYCQYPRRMLDGNLGIRKKSLISLGYRA</sequence>
<dbReference type="EMBL" id="JSZA02000213">
    <property type="protein sequence ID" value="KHD08257.1"/>
    <property type="molecule type" value="Genomic_DNA"/>
</dbReference>
<name>A0A0A6PD40_9GAMM</name>
<comment type="caution">
    <text evidence="1">The sequence shown here is derived from an EMBL/GenBank/DDBJ whole genome shotgun (WGS) entry which is preliminary data.</text>
</comment>
<dbReference type="AlphaFoldDB" id="A0A0A6PD40"/>
<evidence type="ECO:0000313" key="1">
    <source>
        <dbReference type="EMBL" id="KHD08257.1"/>
    </source>
</evidence>
<dbReference type="Proteomes" id="UP000030428">
    <property type="component" value="Unassembled WGS sequence"/>
</dbReference>
<accession>A0A0A6PD40</accession>
<gene>
    <name evidence="1" type="ORF">PN36_29895</name>
</gene>